<dbReference type="OrthoDB" id="9785423at2"/>
<dbReference type="RefSeq" id="WP_090120222.1">
    <property type="nucleotide sequence ID" value="NZ_CP045300.1"/>
</dbReference>
<dbReference type="InterPro" id="IPR023214">
    <property type="entry name" value="HAD_sf"/>
</dbReference>
<evidence type="ECO:0000313" key="2">
    <source>
        <dbReference type="EMBL" id="SFT65052.1"/>
    </source>
</evidence>
<evidence type="ECO:0000256" key="1">
    <source>
        <dbReference type="ARBA" id="ARBA00022723"/>
    </source>
</evidence>
<evidence type="ECO:0000313" key="3">
    <source>
        <dbReference type="Proteomes" id="UP000199187"/>
    </source>
</evidence>
<dbReference type="SUPFAM" id="SSF56784">
    <property type="entry name" value="HAD-like"/>
    <property type="match status" value="1"/>
</dbReference>
<organism evidence="2 3">
    <name type="scientific">Kosakonia arachidis</name>
    <dbReference type="NCBI Taxonomy" id="551989"/>
    <lineage>
        <taxon>Bacteria</taxon>
        <taxon>Pseudomonadati</taxon>
        <taxon>Pseudomonadota</taxon>
        <taxon>Gammaproteobacteria</taxon>
        <taxon>Enterobacterales</taxon>
        <taxon>Enterobacteriaceae</taxon>
        <taxon>Kosakonia</taxon>
    </lineage>
</organism>
<keyword evidence="1" id="KW-0479">Metal-binding</keyword>
<dbReference type="GO" id="GO:0016791">
    <property type="term" value="F:phosphatase activity"/>
    <property type="evidence" value="ECO:0007669"/>
    <property type="project" value="InterPro"/>
</dbReference>
<dbReference type="Gene3D" id="3.40.50.1000">
    <property type="entry name" value="HAD superfamily/HAD-like"/>
    <property type="match status" value="1"/>
</dbReference>
<reference evidence="3" key="1">
    <citation type="submission" date="2016-10" db="EMBL/GenBank/DDBJ databases">
        <authorList>
            <person name="Varghese N."/>
            <person name="Submissions S."/>
        </authorList>
    </citation>
    <scope>NUCLEOTIDE SEQUENCE [LARGE SCALE GENOMIC DNA]</scope>
    <source>
        <strain evidence="3">Ah-143</strain>
    </source>
</reference>
<dbReference type="AlphaFoldDB" id="A0A1I6ZQX9"/>
<accession>A0A1I6ZQX9</accession>
<dbReference type="EMBL" id="FPAU01000001">
    <property type="protein sequence ID" value="SFT65052.1"/>
    <property type="molecule type" value="Genomic_DNA"/>
</dbReference>
<sequence>MKCALVYDFDGTLADGDCAQHGLMPALGINNVGAFWQEVKQRAAENDGDEILSYLGLLVEKAALTNPNELSIHNLKKHGKSIPLYPGVADWFDRINKYAVDNGLELHHYIISSGLDAMIRGTEIGDKFRMIFACKYHYSANGTLATWPAQAINYTTKTQFLFRINKGIDNSWDNEAVNRFIEPELREIPFQRMIYFGDGDTDIPSMKMVRYQGGVSLAVFDQDKWKTAKTQGKVEKLIAEERANYVVPAIYEDGSQLDVTVKGLLQLFKRKYANKALLSK</sequence>
<dbReference type="Pfam" id="PF06888">
    <property type="entry name" value="Put_Phosphatase"/>
    <property type="match status" value="1"/>
</dbReference>
<protein>
    <submittedName>
        <fullName evidence="2">2-hydroxy-3-keto-5-methylthiopentenyl-1-phosphate phosphatase (Methionine salvage)</fullName>
    </submittedName>
</protein>
<dbReference type="Proteomes" id="UP000199187">
    <property type="component" value="Unassembled WGS sequence"/>
</dbReference>
<keyword evidence="3" id="KW-1185">Reference proteome</keyword>
<dbReference type="GO" id="GO:0046872">
    <property type="term" value="F:metal ion binding"/>
    <property type="evidence" value="ECO:0007669"/>
    <property type="project" value="UniProtKB-KW"/>
</dbReference>
<dbReference type="InterPro" id="IPR016965">
    <property type="entry name" value="Pase_PHOSPHO-typ"/>
</dbReference>
<proteinExistence type="predicted"/>
<gene>
    <name evidence="2" type="ORF">SAMN05192562_1011309</name>
</gene>
<name>A0A1I6ZQX9_9ENTR</name>
<dbReference type="InterPro" id="IPR036412">
    <property type="entry name" value="HAD-like_sf"/>
</dbReference>